<dbReference type="InterPro" id="IPR034163">
    <property type="entry name" value="Aspergillopepsin-like_cat_dom"/>
</dbReference>
<dbReference type="PRINTS" id="PR00792">
    <property type="entry name" value="PEPSIN"/>
</dbReference>
<dbReference type="SUPFAM" id="SSF50630">
    <property type="entry name" value="Acid proteases"/>
    <property type="match status" value="1"/>
</dbReference>
<comment type="subcellular location">
    <subcellularLocation>
        <location evidence="1">Secreted</location>
    </subcellularLocation>
</comment>
<dbReference type="PANTHER" id="PTHR47966:SF23">
    <property type="entry name" value="ASPARTIC ENDOPEPTIDASE, PUTATIVE (AFU_ORTHOLOGUE AFUA_2G15950)-RELATED"/>
    <property type="match status" value="1"/>
</dbReference>
<sequence>MYTKALPALLLVLELTSFATAAPYLEKRSFKVERFQNEGYTGRNGPRALAKAYRKYSIPLPDGLVDALEKQDTEMLARRRTKWYSPVAGAAPAVAVEQVSEKKIGDDEEDDDEEEDAGDEQVEEKSIAGDLLGGLLGGGAGKGNPAQGAENGNKPQGAGKDEGAGDNKGGKGEGKGAGGKNPNVNPTPTPSSSPSPSPSPNNGDPNADAMAALARAREGNQTGLVPTIPEPNDVEYLSEVKIGGQPVTLDFDTGSSDLWVFNTQLPGQQTQGRQVYDPTRSNTFKLMPGAEFTIRYGDGSGATGNVGTDVVEIGGAVVPAQAVELATQVTDTFVQDANNGGLVGLAFGSINAVKPQQQKTFFENIMPSLQEPLFTADLRAGKPGAYEFGRIDQSKFTGEMAWIPANTTAGFWQFSTGSFAVGDGPVQPASRPGGQAIADTGTTLLLADPAIVQGYYSQVPGAANDQQAGGVVVPCRAQLPDLHLDIGGAYMARIKGADINFAPVDNTNTTCFGGLQASPQGGLGIYGDILFKSQFVAFNGGNNSLGMANHA</sequence>
<evidence type="ECO:0000256" key="9">
    <source>
        <dbReference type="ARBA" id="ARBA00023180"/>
    </source>
</evidence>
<feature type="chain" id="PRO_5014148111" evidence="13">
    <location>
        <begin position="22"/>
        <end position="551"/>
    </location>
</feature>
<dbReference type="PROSITE" id="PS00141">
    <property type="entry name" value="ASP_PROTEASE"/>
    <property type="match status" value="2"/>
</dbReference>
<evidence type="ECO:0000256" key="11">
    <source>
        <dbReference type="RuleBase" id="RU000454"/>
    </source>
</evidence>
<evidence type="ECO:0000259" key="14">
    <source>
        <dbReference type="PROSITE" id="PS51767"/>
    </source>
</evidence>
<feature type="compositionally biased region" description="Basic and acidic residues" evidence="12">
    <location>
        <begin position="159"/>
        <end position="174"/>
    </location>
</feature>
<comment type="similarity">
    <text evidence="2 11">Belongs to the peptidase A1 family.</text>
</comment>
<dbReference type="FunFam" id="2.40.70.10:FF:000026">
    <property type="entry name" value="Endothiapepsin"/>
    <property type="match status" value="1"/>
</dbReference>
<evidence type="ECO:0000256" key="7">
    <source>
        <dbReference type="ARBA" id="ARBA00022801"/>
    </source>
</evidence>
<dbReference type="GO" id="GO:0004190">
    <property type="term" value="F:aspartic-type endopeptidase activity"/>
    <property type="evidence" value="ECO:0007669"/>
    <property type="project" value="UniProtKB-KW"/>
</dbReference>
<dbReference type="PANTHER" id="PTHR47966">
    <property type="entry name" value="BETA-SITE APP-CLEAVING ENZYME, ISOFORM A-RELATED"/>
    <property type="match status" value="1"/>
</dbReference>
<protein>
    <submittedName>
        <fullName evidence="15">Eukaryotic aspartyl protease</fullName>
    </submittedName>
</protein>
<proteinExistence type="inferred from homology"/>
<dbReference type="Pfam" id="PF00026">
    <property type="entry name" value="Asp"/>
    <property type="match status" value="1"/>
</dbReference>
<feature type="region of interest" description="Disordered" evidence="12">
    <location>
        <begin position="95"/>
        <end position="207"/>
    </location>
</feature>
<evidence type="ECO:0000313" key="15">
    <source>
        <dbReference type="EMBL" id="ATY64124.1"/>
    </source>
</evidence>
<evidence type="ECO:0000256" key="12">
    <source>
        <dbReference type="SAM" id="MobiDB-lite"/>
    </source>
</evidence>
<evidence type="ECO:0000256" key="3">
    <source>
        <dbReference type="ARBA" id="ARBA00022525"/>
    </source>
</evidence>
<dbReference type="AlphaFoldDB" id="A0A2H4SLY8"/>
<dbReference type="InterPro" id="IPR001969">
    <property type="entry name" value="Aspartic_peptidase_AS"/>
</dbReference>
<keyword evidence="9" id="KW-0325">Glycoprotein</keyword>
<feature type="active site" evidence="10">
    <location>
        <position position="439"/>
    </location>
</feature>
<feature type="compositionally biased region" description="Gly residues" evidence="12">
    <location>
        <begin position="131"/>
        <end position="142"/>
    </location>
</feature>
<evidence type="ECO:0000256" key="5">
    <source>
        <dbReference type="ARBA" id="ARBA00022729"/>
    </source>
</evidence>
<feature type="compositionally biased region" description="Acidic residues" evidence="12">
    <location>
        <begin position="106"/>
        <end position="122"/>
    </location>
</feature>
<dbReference type="EMBL" id="CP023325">
    <property type="protein sequence ID" value="ATY64124.1"/>
    <property type="molecule type" value="Genomic_DNA"/>
</dbReference>
<keyword evidence="3" id="KW-0964">Secreted</keyword>
<dbReference type="GO" id="GO:0006508">
    <property type="term" value="P:proteolysis"/>
    <property type="evidence" value="ECO:0007669"/>
    <property type="project" value="UniProtKB-KW"/>
</dbReference>
<evidence type="ECO:0000256" key="2">
    <source>
        <dbReference type="ARBA" id="ARBA00007447"/>
    </source>
</evidence>
<evidence type="ECO:0000256" key="4">
    <source>
        <dbReference type="ARBA" id="ARBA00022670"/>
    </source>
</evidence>
<dbReference type="VEuPathDB" id="FungiDB:CCM_01643"/>
<dbReference type="OrthoDB" id="2747330at2759"/>
<dbReference type="PROSITE" id="PS51767">
    <property type="entry name" value="PEPTIDASE_A1"/>
    <property type="match status" value="1"/>
</dbReference>
<reference evidence="15 16" key="1">
    <citation type="journal article" date="2017" name="BMC Genomics">
        <title>Chromosome level assembly and secondary metabolite potential of the parasitic fungus Cordyceps militaris.</title>
        <authorList>
            <person name="Kramer G.J."/>
            <person name="Nodwell J.R."/>
        </authorList>
    </citation>
    <scope>NUCLEOTIDE SEQUENCE [LARGE SCALE GENOMIC DNA]</scope>
    <source>
        <strain evidence="15 16">ATCC 34164</strain>
    </source>
</reference>
<accession>A0A2H4SLY8</accession>
<keyword evidence="6 11" id="KW-0064">Aspartyl protease</keyword>
<keyword evidence="7 11" id="KW-0378">Hydrolase</keyword>
<keyword evidence="8" id="KW-0865">Zymogen</keyword>
<evidence type="ECO:0000256" key="10">
    <source>
        <dbReference type="PIRSR" id="PIRSR601461-1"/>
    </source>
</evidence>
<organism evidence="15 16">
    <name type="scientific">Cordyceps militaris</name>
    <name type="common">Caterpillar fungus</name>
    <name type="synonym">Clavaria militaris</name>
    <dbReference type="NCBI Taxonomy" id="73501"/>
    <lineage>
        <taxon>Eukaryota</taxon>
        <taxon>Fungi</taxon>
        <taxon>Dikarya</taxon>
        <taxon>Ascomycota</taxon>
        <taxon>Pezizomycotina</taxon>
        <taxon>Sordariomycetes</taxon>
        <taxon>Hypocreomycetidae</taxon>
        <taxon>Hypocreales</taxon>
        <taxon>Cordycipitaceae</taxon>
        <taxon>Cordyceps</taxon>
    </lineage>
</organism>
<dbReference type="Proteomes" id="UP000323067">
    <property type="component" value="Chromosome v"/>
</dbReference>
<dbReference type="InterPro" id="IPR001461">
    <property type="entry name" value="Aspartic_peptidase_A1"/>
</dbReference>
<dbReference type="VEuPathDB" id="FungiDB:A9K55_004691"/>
<dbReference type="InterPro" id="IPR033121">
    <property type="entry name" value="PEPTIDASE_A1"/>
</dbReference>
<gene>
    <name evidence="15" type="ORF">A9K55_004691</name>
</gene>
<feature type="signal peptide" evidence="13">
    <location>
        <begin position="1"/>
        <end position="21"/>
    </location>
</feature>
<evidence type="ECO:0000313" key="16">
    <source>
        <dbReference type="Proteomes" id="UP000323067"/>
    </source>
</evidence>
<evidence type="ECO:0000256" key="8">
    <source>
        <dbReference type="ARBA" id="ARBA00023145"/>
    </source>
</evidence>
<keyword evidence="5 13" id="KW-0732">Signal</keyword>
<evidence type="ECO:0000256" key="1">
    <source>
        <dbReference type="ARBA" id="ARBA00004613"/>
    </source>
</evidence>
<feature type="active site" evidence="10">
    <location>
        <position position="252"/>
    </location>
</feature>
<feature type="domain" description="Peptidase A1" evidence="14">
    <location>
        <begin position="236"/>
        <end position="548"/>
    </location>
</feature>
<dbReference type="Gene3D" id="2.40.70.10">
    <property type="entry name" value="Acid Proteases"/>
    <property type="match status" value="2"/>
</dbReference>
<dbReference type="InterPro" id="IPR021109">
    <property type="entry name" value="Peptidase_aspartic_dom_sf"/>
</dbReference>
<evidence type="ECO:0000256" key="13">
    <source>
        <dbReference type="SAM" id="SignalP"/>
    </source>
</evidence>
<feature type="compositionally biased region" description="Pro residues" evidence="12">
    <location>
        <begin position="185"/>
        <end position="199"/>
    </location>
</feature>
<keyword evidence="4 11" id="KW-0645">Protease</keyword>
<name>A0A2H4SLY8_CORMI</name>
<evidence type="ECO:0000256" key="6">
    <source>
        <dbReference type="ARBA" id="ARBA00022750"/>
    </source>
</evidence>
<dbReference type="GO" id="GO:0005576">
    <property type="term" value="C:extracellular region"/>
    <property type="evidence" value="ECO:0007669"/>
    <property type="project" value="UniProtKB-SubCell"/>
</dbReference>
<dbReference type="CDD" id="cd06097">
    <property type="entry name" value="Aspergillopepsin_like"/>
    <property type="match status" value="1"/>
</dbReference>